<reference evidence="3" key="2">
    <citation type="submission" date="2019-07" db="EMBL/GenBank/DDBJ databases">
        <authorList>
            <person name="Seetharam A."/>
            <person name="Woodhouse M."/>
            <person name="Cannon E."/>
        </authorList>
    </citation>
    <scope>NUCLEOTIDE SEQUENCE [LARGE SCALE GENOMIC DNA]</scope>
    <source>
        <strain evidence="3">cv. B73</strain>
    </source>
</reference>
<evidence type="ECO:0007829" key="5">
    <source>
        <dbReference type="PeptideAtlas" id="A0A804N207"/>
    </source>
</evidence>
<dbReference type="EnsemblPlants" id="Zm00001eb128570_T006">
    <property type="protein sequence ID" value="Zm00001eb128570_P006"/>
    <property type="gene ID" value="Zm00001eb128570"/>
</dbReference>
<dbReference type="PANTHER" id="PTHR35489:SF2">
    <property type="entry name" value="TITAN9"/>
    <property type="match status" value="1"/>
</dbReference>
<dbReference type="AlphaFoldDB" id="A0A804N207"/>
<evidence type="ECO:0000313" key="4">
    <source>
        <dbReference type="Proteomes" id="UP000007305"/>
    </source>
</evidence>
<keyword evidence="1" id="KW-0175">Coiled coil</keyword>
<evidence type="ECO:0000313" key="3">
    <source>
        <dbReference type="EnsemblPlants" id="Zm00001eb128570_P006"/>
    </source>
</evidence>
<protein>
    <recommendedName>
        <fullName evidence="6">Titan9</fullName>
    </recommendedName>
</protein>
<gene>
    <name evidence="3" type="primary">LOC100217013</name>
</gene>
<dbReference type="OrthoDB" id="759501at2759"/>
<dbReference type="PANTHER" id="PTHR35489">
    <property type="entry name" value="TITAN9"/>
    <property type="match status" value="1"/>
</dbReference>
<evidence type="ECO:0000256" key="1">
    <source>
        <dbReference type="SAM" id="Coils"/>
    </source>
</evidence>
<proteinExistence type="evidence at protein level"/>
<dbReference type="Gramene" id="Zm00001eb128570_T006">
    <property type="protein sequence ID" value="Zm00001eb128570_P006"/>
    <property type="gene ID" value="Zm00001eb128570"/>
</dbReference>
<feature type="region of interest" description="Disordered" evidence="2">
    <location>
        <begin position="112"/>
        <end position="157"/>
    </location>
</feature>
<reference evidence="4" key="1">
    <citation type="submission" date="2015-12" db="EMBL/GenBank/DDBJ databases">
        <title>Update maize B73 reference genome by single molecule sequencing technologies.</title>
        <authorList>
            <consortium name="Maize Genome Sequencing Project"/>
            <person name="Ware D."/>
        </authorList>
    </citation>
    <scope>NUCLEOTIDE SEQUENCE [LARGE SCALE GENOMIC DNA]</scope>
    <source>
        <strain evidence="4">cv. B73</strain>
    </source>
</reference>
<evidence type="ECO:0008006" key="6">
    <source>
        <dbReference type="Google" id="ProtNLM"/>
    </source>
</evidence>
<keyword evidence="5" id="KW-1267">Proteomics identification</keyword>
<keyword evidence="4" id="KW-1185">Reference proteome</keyword>
<reference evidence="3" key="3">
    <citation type="submission" date="2021-05" db="UniProtKB">
        <authorList>
            <consortium name="EnsemblPlants"/>
        </authorList>
    </citation>
    <scope>IDENTIFICATION</scope>
    <source>
        <strain evidence="3">cv. B73</strain>
    </source>
</reference>
<feature type="coiled-coil region" evidence="1">
    <location>
        <begin position="44"/>
        <end position="75"/>
    </location>
</feature>
<organism evidence="3 4">
    <name type="scientific">Zea mays</name>
    <name type="common">Maize</name>
    <dbReference type="NCBI Taxonomy" id="4577"/>
    <lineage>
        <taxon>Eukaryota</taxon>
        <taxon>Viridiplantae</taxon>
        <taxon>Streptophyta</taxon>
        <taxon>Embryophyta</taxon>
        <taxon>Tracheophyta</taxon>
        <taxon>Spermatophyta</taxon>
        <taxon>Magnoliopsida</taxon>
        <taxon>Liliopsida</taxon>
        <taxon>Poales</taxon>
        <taxon>Poaceae</taxon>
        <taxon>PACMAD clade</taxon>
        <taxon>Panicoideae</taxon>
        <taxon>Andropogonodae</taxon>
        <taxon>Andropogoneae</taxon>
        <taxon>Tripsacinae</taxon>
        <taxon>Zea</taxon>
    </lineage>
</organism>
<dbReference type="Proteomes" id="UP000007305">
    <property type="component" value="Chromosome 3"/>
</dbReference>
<name>A0A804N207_MAIZE</name>
<evidence type="ECO:0000256" key="2">
    <source>
        <dbReference type="SAM" id="MobiDB-lite"/>
    </source>
</evidence>
<accession>A0A804N207</accession>
<sequence>MERFDSKFHEKYTVLKKRKLLDEGLERKREAELKELYDAMKDWVSELKKDNAELNDKLMEKQDELEKARQEFLEDILTRDTEILRLKQLLDEKAEKNNSTASGFHCLTPEAILENSTSMSPKRKTPLSHGKEKRVQLSENAPHSSPAKESQEVSLET</sequence>